<name>A0A077RCR8_9BASI</name>
<evidence type="ECO:0000256" key="1">
    <source>
        <dbReference type="SAM" id="MobiDB-lite"/>
    </source>
</evidence>
<protein>
    <recommendedName>
        <fullName evidence="3">CCHC-type domain-containing protein</fullName>
    </recommendedName>
</protein>
<evidence type="ECO:0008006" key="3">
    <source>
        <dbReference type="Google" id="ProtNLM"/>
    </source>
</evidence>
<dbReference type="AlphaFoldDB" id="A0A077RCR8"/>
<feature type="compositionally biased region" description="Low complexity" evidence="1">
    <location>
        <begin position="368"/>
        <end position="396"/>
    </location>
</feature>
<sequence>MSNVATSGQDDVLGLHDQDGTTTPLPSEQRPVTQRLDNVTYVLAEPRPKFSGAANTTWSSFSRKFRRFCNSRGIIGDTAMIEEFEFCLANDSVAARWFDSLSQPDKNTWARLDAAGHQRWPTLFDVQDARDSYADLLALNLSENDLTKTVHGTDGLSPVQRFARDAFNLAARIPASDVGQDRIIKSFFPKLPTPLILALGSQASQFKTMRDLCKEIAKLTPDDLAPFVQSRAQRPPNIVRQPANSDNRLSQPVQPVAGRYNTQTIARPTGPPVPPRTFSTDQEGIRAYQRALEQVRYVTPSLSVAWPLRPGTQPPGSGECHRCGMRDHFASNCQAQNPLPTAEQQYRRLAIRSGAPRQLRAALHVGHSSSGASSSPSGSSNSSQSSQNSSPDTSADLIDINPRFAYYNGDSFVNNLIDTDPHIGSGNASGCLQWGQGAPNQK</sequence>
<accession>A0A077RCR8</accession>
<proteinExistence type="predicted"/>
<feature type="compositionally biased region" description="Polar residues" evidence="1">
    <location>
        <begin position="20"/>
        <end position="31"/>
    </location>
</feature>
<feature type="region of interest" description="Disordered" evidence="1">
    <location>
        <begin position="363"/>
        <end position="396"/>
    </location>
</feature>
<dbReference type="Gene3D" id="4.10.60.10">
    <property type="entry name" value="Zinc finger, CCHC-type"/>
    <property type="match status" value="1"/>
</dbReference>
<evidence type="ECO:0000313" key="2">
    <source>
        <dbReference type="EMBL" id="CDI57071.1"/>
    </source>
</evidence>
<reference evidence="2" key="1">
    <citation type="journal article" date="2014" name="Genome Biol. Evol.">
        <title>Gene Loss Rather Than Gene Gain Is Associated with a Host Jump from Monocots to Dicots in the Smut Fungus Melanopsichium pennsylvanicum.</title>
        <authorList>
            <person name="Sharma R."/>
            <person name="Mishra B."/>
            <person name="Runge F."/>
            <person name="Thines M."/>
        </authorList>
    </citation>
    <scope>NUCLEOTIDE SEQUENCE</scope>
    <source>
        <strain evidence="2">4</strain>
    </source>
</reference>
<dbReference type="EMBL" id="HG529744">
    <property type="protein sequence ID" value="CDI57071.1"/>
    <property type="molecule type" value="Genomic_DNA"/>
</dbReference>
<feature type="region of interest" description="Disordered" evidence="1">
    <location>
        <begin position="1"/>
        <end position="31"/>
    </location>
</feature>
<organism evidence="2">
    <name type="scientific">Melanopsichium pennsylvanicum 4</name>
    <dbReference type="NCBI Taxonomy" id="1398559"/>
    <lineage>
        <taxon>Eukaryota</taxon>
        <taxon>Fungi</taxon>
        <taxon>Dikarya</taxon>
        <taxon>Basidiomycota</taxon>
        <taxon>Ustilaginomycotina</taxon>
        <taxon>Ustilaginomycetes</taxon>
        <taxon>Ustilaginales</taxon>
        <taxon>Ustilaginaceae</taxon>
        <taxon>Melanopsichium</taxon>
    </lineage>
</organism>